<dbReference type="AlphaFoldDB" id="A0A4C1ZCZ6"/>
<comment type="caution">
    <text evidence="2">The sequence shown here is derived from an EMBL/GenBank/DDBJ whole genome shotgun (WGS) entry which is preliminary data.</text>
</comment>
<evidence type="ECO:0000313" key="2">
    <source>
        <dbReference type="EMBL" id="GBP84487.1"/>
    </source>
</evidence>
<dbReference type="EMBL" id="BGZK01001681">
    <property type="protein sequence ID" value="GBP84487.1"/>
    <property type="molecule type" value="Genomic_DNA"/>
</dbReference>
<gene>
    <name evidence="2" type="ORF">EVAR_100754_1</name>
</gene>
<organism evidence="2 3">
    <name type="scientific">Eumeta variegata</name>
    <name type="common">Bagworm moth</name>
    <name type="synonym">Eumeta japonica</name>
    <dbReference type="NCBI Taxonomy" id="151549"/>
    <lineage>
        <taxon>Eukaryota</taxon>
        <taxon>Metazoa</taxon>
        <taxon>Ecdysozoa</taxon>
        <taxon>Arthropoda</taxon>
        <taxon>Hexapoda</taxon>
        <taxon>Insecta</taxon>
        <taxon>Pterygota</taxon>
        <taxon>Neoptera</taxon>
        <taxon>Endopterygota</taxon>
        <taxon>Lepidoptera</taxon>
        <taxon>Glossata</taxon>
        <taxon>Ditrysia</taxon>
        <taxon>Tineoidea</taxon>
        <taxon>Psychidae</taxon>
        <taxon>Oiketicinae</taxon>
        <taxon>Eumeta</taxon>
    </lineage>
</organism>
<feature type="region of interest" description="Disordered" evidence="1">
    <location>
        <begin position="39"/>
        <end position="111"/>
    </location>
</feature>
<accession>A0A4C1ZCZ6</accession>
<name>A0A4C1ZCZ6_EUMVA</name>
<keyword evidence="3" id="KW-1185">Reference proteome</keyword>
<dbReference type="Proteomes" id="UP000299102">
    <property type="component" value="Unassembled WGS sequence"/>
</dbReference>
<feature type="compositionally biased region" description="Basic residues" evidence="1">
    <location>
        <begin position="90"/>
        <end position="99"/>
    </location>
</feature>
<proteinExistence type="predicted"/>
<evidence type="ECO:0000313" key="3">
    <source>
        <dbReference type="Proteomes" id="UP000299102"/>
    </source>
</evidence>
<protein>
    <submittedName>
        <fullName evidence="2">Uncharacterized protein</fullName>
    </submittedName>
</protein>
<feature type="compositionally biased region" description="Low complexity" evidence="1">
    <location>
        <begin position="68"/>
        <end position="80"/>
    </location>
</feature>
<evidence type="ECO:0000256" key="1">
    <source>
        <dbReference type="SAM" id="MobiDB-lite"/>
    </source>
</evidence>
<feature type="compositionally biased region" description="Basic residues" evidence="1">
    <location>
        <begin position="42"/>
        <end position="58"/>
    </location>
</feature>
<reference evidence="2 3" key="1">
    <citation type="journal article" date="2019" name="Commun. Biol.">
        <title>The bagworm genome reveals a unique fibroin gene that provides high tensile strength.</title>
        <authorList>
            <person name="Kono N."/>
            <person name="Nakamura H."/>
            <person name="Ohtoshi R."/>
            <person name="Tomita M."/>
            <person name="Numata K."/>
            <person name="Arakawa K."/>
        </authorList>
    </citation>
    <scope>NUCLEOTIDE SEQUENCE [LARGE SCALE GENOMIC DNA]</scope>
</reference>
<sequence>MLLLGRQIKLITKRPGACGVIALPSCGRTSVLHTCSSTVTARRSRSRAWTRSRARAGARGRAGGRGQSRGAAWRRLALAADRPRATDARPRRHHRRARHDRPPPPAQTPPD</sequence>